<feature type="domain" description="Glycosyl hydrolase family 95 N-terminal" evidence="2">
    <location>
        <begin position="51"/>
        <end position="290"/>
    </location>
</feature>
<dbReference type="PANTHER" id="PTHR31084">
    <property type="entry name" value="ALPHA-L-FUCOSIDASE 2"/>
    <property type="match status" value="1"/>
</dbReference>
<evidence type="ECO:0000313" key="5">
    <source>
        <dbReference type="EMBL" id="MBB4909895.1"/>
    </source>
</evidence>
<organism evidence="5 6">
    <name type="scientific">Actinophytocola algeriensis</name>
    <dbReference type="NCBI Taxonomy" id="1768010"/>
    <lineage>
        <taxon>Bacteria</taxon>
        <taxon>Bacillati</taxon>
        <taxon>Actinomycetota</taxon>
        <taxon>Actinomycetes</taxon>
        <taxon>Pseudonocardiales</taxon>
        <taxon>Pseudonocardiaceae</taxon>
    </lineage>
</organism>
<dbReference type="Gene3D" id="2.60.120.200">
    <property type="match status" value="1"/>
</dbReference>
<dbReference type="PANTHER" id="PTHR31084:SF19">
    <property type="entry name" value="GLYCOSYL HYDROLASE FAMILY 95 N-TERMINAL DOMAIN-CONTAINING PROTEIN"/>
    <property type="match status" value="1"/>
</dbReference>
<dbReference type="InterPro" id="IPR027414">
    <property type="entry name" value="GH95_N_dom"/>
</dbReference>
<dbReference type="Gene3D" id="1.50.10.10">
    <property type="match status" value="1"/>
</dbReference>
<accession>A0A7W7QAA7</accession>
<name>A0A7W7QAA7_9PSEU</name>
<keyword evidence="6" id="KW-1185">Reference proteome</keyword>
<dbReference type="SUPFAM" id="SSF49899">
    <property type="entry name" value="Concanavalin A-like lectins/glucanases"/>
    <property type="match status" value="1"/>
</dbReference>
<dbReference type="GO" id="GO:0004560">
    <property type="term" value="F:alpha-L-fucosidase activity"/>
    <property type="evidence" value="ECO:0007669"/>
    <property type="project" value="UniProtKB-EC"/>
</dbReference>
<proteinExistence type="predicted"/>
<feature type="domain" description="Glycosyl hydrolase family 95 catalytic" evidence="4">
    <location>
        <begin position="316"/>
        <end position="711"/>
    </location>
</feature>
<dbReference type="SUPFAM" id="SSF48208">
    <property type="entry name" value="Six-hairpin glycosidases"/>
    <property type="match status" value="1"/>
</dbReference>
<dbReference type="InterPro" id="IPR008928">
    <property type="entry name" value="6-hairpin_glycosidase_sf"/>
</dbReference>
<sequence>MRVQRRASRFLAAAVAAAAALSVAVVTSSPAQGAAPGHKPWPEPRNPAMTLWYDEPATDWESKSLPIGNGALGMSVFGGVQNEQLTFNEKSLWTGGPGSPGYDFGDWHEPRPTAITDVQNRINAEGQVDPEYVADVLGQPKTGFGAYQVFGDLRLAQPQNPPSVTDYRRGLNIADAVAGVSYASGGATFTREYFASAADDVIVARLTASQAGRISFTASITAPDNRSRQTTAQNGRITFAGNLNDNGMRFESQVRVLNEGGSRTDNSNGTVTVSGANAVTLILAAGTNYSTAYPNYRTSDPHNGVTSRVDAAAAKSFDALRSAHVADYRGLFDRVALDVGQQMPDIPTDDLLRAYRDASTPPATRKALEVLYFQYGRYLLISSSRDGSLPANLQGVWNNSTSPPWSADYHVNINLQMNYWPAETTNLSETTEPFFDYVDSMVPPGTKTAREMFGNRGWVVHNETNPFGFTGVHDWATSFWFPEAGAWLAQHYYEHYLFTRDVNFLRQRAYPILKSLSQFWFDELVADPRDGKLVVTPSFSPEQGPFSAGASMSQQIVWDLFTNTAEAATTLGDNGFANEVRGYLGRLDPGLRVGRWGQLQEWKSDWDDENNDHRHVSHLFALHPGRQITPQEDPELVEAARTSLTARGDGGTGWSKAWKINFWARLLDGNHSHTMLSELLKTSTLDNLWDTHPPFQIDGNFGATAGVAEMLLQSHRGVVDVLPALPDFWANGSVKGLKARGDVTVDTDWTAGVPTRIALKAGKNGTLRVSSALFDGRYQIVDQRTRKPVRHQRAGAEISFNAVAGRTYVATSAVSVTVAAPEQVVDRTPFDARVTVTSRGPEVPAGTLSLVAPEGWTVAPASQPSTIVPSGQSRSYTFRVTPVAGSADQARLTAVLAGNGWRNTGLTGVRIEPLPPCTPATGTVVAWDPGSGSVVADGSPNNRDATVDGAAAYDAAAPTGSGLVLGGSTFLRTADTSLGYLKEATFAAEVKVDGSGSYRRLFDFQPSGDPGTDGVLIDLTPSNQVRFIGSGQNVTTNATVPTGRYVDLVLVMADSGELTVYADGARIGGGQVPDDGINGCATRQLRFAADQGGGQRMTGAVDRAAIFADALSAEEIPGWRTRAFG</sequence>
<comment type="caution">
    <text evidence="5">The sequence shown here is derived from an EMBL/GenBank/DDBJ whole genome shotgun (WGS) entry which is preliminary data.</text>
</comment>
<dbReference type="Pfam" id="PF22124">
    <property type="entry name" value="Glyco_hydro_95_cat"/>
    <property type="match status" value="1"/>
</dbReference>
<dbReference type="EMBL" id="JACHJQ010000006">
    <property type="protein sequence ID" value="MBB4909895.1"/>
    <property type="molecule type" value="Genomic_DNA"/>
</dbReference>
<feature type="chain" id="PRO_5031455862" evidence="1">
    <location>
        <begin position="34"/>
        <end position="1125"/>
    </location>
</feature>
<protein>
    <submittedName>
        <fullName evidence="5">Alpha-L-fucosidase 2</fullName>
        <ecNumber evidence="5">3.2.1.51</ecNumber>
    </submittedName>
</protein>
<keyword evidence="5" id="KW-0326">Glycosidase</keyword>
<dbReference type="Pfam" id="PF21307">
    <property type="entry name" value="Glyco_hydro_95_C"/>
    <property type="match status" value="1"/>
</dbReference>
<gene>
    <name evidence="5" type="ORF">FHR82_006153</name>
</gene>
<dbReference type="Proteomes" id="UP000520767">
    <property type="component" value="Unassembled WGS sequence"/>
</dbReference>
<dbReference type="GO" id="GO:0005975">
    <property type="term" value="P:carbohydrate metabolic process"/>
    <property type="evidence" value="ECO:0007669"/>
    <property type="project" value="InterPro"/>
</dbReference>
<evidence type="ECO:0000256" key="1">
    <source>
        <dbReference type="SAM" id="SignalP"/>
    </source>
</evidence>
<dbReference type="EC" id="3.2.1.51" evidence="5"/>
<feature type="signal peptide" evidence="1">
    <location>
        <begin position="1"/>
        <end position="33"/>
    </location>
</feature>
<keyword evidence="5" id="KW-0378">Hydrolase</keyword>
<reference evidence="5 6" key="1">
    <citation type="submission" date="2020-08" db="EMBL/GenBank/DDBJ databases">
        <title>Genomic Encyclopedia of Type Strains, Phase III (KMG-III): the genomes of soil and plant-associated and newly described type strains.</title>
        <authorList>
            <person name="Whitman W."/>
        </authorList>
    </citation>
    <scope>NUCLEOTIDE SEQUENCE [LARGE SCALE GENOMIC DNA]</scope>
    <source>
        <strain evidence="5 6">CECT 8960</strain>
    </source>
</reference>
<dbReference type="InterPro" id="IPR049053">
    <property type="entry name" value="AFCA-like_C"/>
</dbReference>
<dbReference type="InterPro" id="IPR054363">
    <property type="entry name" value="GH95_cat"/>
</dbReference>
<dbReference type="RefSeq" id="WP_184813942.1">
    <property type="nucleotide sequence ID" value="NZ_JACHJQ010000006.1"/>
</dbReference>
<evidence type="ECO:0000259" key="3">
    <source>
        <dbReference type="Pfam" id="PF21307"/>
    </source>
</evidence>
<evidence type="ECO:0000259" key="2">
    <source>
        <dbReference type="Pfam" id="PF14498"/>
    </source>
</evidence>
<dbReference type="InterPro" id="IPR012341">
    <property type="entry name" value="6hp_glycosidase-like_sf"/>
</dbReference>
<evidence type="ECO:0000313" key="6">
    <source>
        <dbReference type="Proteomes" id="UP000520767"/>
    </source>
</evidence>
<evidence type="ECO:0000259" key="4">
    <source>
        <dbReference type="Pfam" id="PF22124"/>
    </source>
</evidence>
<dbReference type="AlphaFoldDB" id="A0A7W7QAA7"/>
<dbReference type="InterPro" id="IPR013320">
    <property type="entry name" value="ConA-like_dom_sf"/>
</dbReference>
<feature type="domain" description="Alpha fucosidase A-like C-terminal" evidence="3">
    <location>
        <begin position="713"/>
        <end position="809"/>
    </location>
</feature>
<keyword evidence="1" id="KW-0732">Signal</keyword>
<dbReference type="Pfam" id="PF13385">
    <property type="entry name" value="Laminin_G_3"/>
    <property type="match status" value="1"/>
</dbReference>
<dbReference type="Pfam" id="PF14498">
    <property type="entry name" value="Glyco_hyd_65N_2"/>
    <property type="match status" value="1"/>
</dbReference>